<dbReference type="InterPro" id="IPR007373">
    <property type="entry name" value="Thiamin_PyroPKinase_B1-bd"/>
</dbReference>
<dbReference type="Pfam" id="PF04263">
    <property type="entry name" value="TPK_catalytic"/>
    <property type="match status" value="1"/>
</dbReference>
<dbReference type="RefSeq" id="WP_186842616.1">
    <property type="nucleotide sequence ID" value="NZ_WJBC01000013.1"/>
</dbReference>
<dbReference type="PANTHER" id="PTHR41299">
    <property type="entry name" value="THIAMINE PYROPHOSPHOKINASE"/>
    <property type="match status" value="1"/>
</dbReference>
<dbReference type="InterPro" id="IPR007371">
    <property type="entry name" value="TPK_catalytic"/>
</dbReference>
<evidence type="ECO:0000256" key="4">
    <source>
        <dbReference type="ARBA" id="ARBA00022840"/>
    </source>
</evidence>
<feature type="domain" description="Thiamin pyrophosphokinase thiamin-binding" evidence="6">
    <location>
        <begin position="131"/>
        <end position="205"/>
    </location>
</feature>
<protein>
    <recommendedName>
        <fullName evidence="5">Thiamine diphosphokinase</fullName>
        <ecNumber evidence="5">2.7.6.2</ecNumber>
    </recommendedName>
</protein>
<dbReference type="SUPFAM" id="SSF63999">
    <property type="entry name" value="Thiamin pyrophosphokinase, catalytic domain"/>
    <property type="match status" value="1"/>
</dbReference>
<dbReference type="GO" id="GO:0004788">
    <property type="term" value="F:thiamine diphosphokinase activity"/>
    <property type="evidence" value="ECO:0007669"/>
    <property type="project" value="UniProtKB-EC"/>
</dbReference>
<dbReference type="CDD" id="cd07995">
    <property type="entry name" value="TPK"/>
    <property type="match status" value="1"/>
</dbReference>
<dbReference type="EC" id="2.7.6.2" evidence="5"/>
<keyword evidence="4" id="KW-0067">ATP-binding</keyword>
<reference evidence="7 8" key="1">
    <citation type="journal article" date="2020" name="mSystems">
        <title>Defining Genomic and Predicted Metabolic Features of the Acetobacterium Genus.</title>
        <authorList>
            <person name="Ross D.E."/>
            <person name="Marshall C.W."/>
            <person name="Gulliver D."/>
            <person name="May H.D."/>
            <person name="Norman R.S."/>
        </authorList>
    </citation>
    <scope>NUCLEOTIDE SEQUENCE [LARGE SCALE GENOMIC DNA]</scope>
    <source>
        <strain evidence="7 8">DSM 8238</strain>
    </source>
</reference>
<organism evidence="7 8">
    <name type="scientific">Acetobacterium fimetarium</name>
    <dbReference type="NCBI Taxonomy" id="52691"/>
    <lineage>
        <taxon>Bacteria</taxon>
        <taxon>Bacillati</taxon>
        <taxon>Bacillota</taxon>
        <taxon>Clostridia</taxon>
        <taxon>Eubacteriales</taxon>
        <taxon>Eubacteriaceae</taxon>
        <taxon>Acetobacterium</taxon>
    </lineage>
</organism>
<dbReference type="Gene3D" id="3.40.50.10240">
    <property type="entry name" value="Thiamin pyrophosphokinase, catalytic domain"/>
    <property type="match status" value="1"/>
</dbReference>
<dbReference type="InterPro" id="IPR036371">
    <property type="entry name" value="TPK_B1-bd_sf"/>
</dbReference>
<comment type="caution">
    <text evidence="7">The sequence shown here is derived from an EMBL/GenBank/DDBJ whole genome shotgun (WGS) entry which is preliminary data.</text>
</comment>
<dbReference type="PANTHER" id="PTHR41299:SF1">
    <property type="entry name" value="THIAMINE PYROPHOSPHOKINASE"/>
    <property type="match status" value="1"/>
</dbReference>
<evidence type="ECO:0000256" key="2">
    <source>
        <dbReference type="ARBA" id="ARBA00022741"/>
    </source>
</evidence>
<dbReference type="InterPro" id="IPR036759">
    <property type="entry name" value="TPK_catalytic_sf"/>
</dbReference>
<dbReference type="NCBIfam" id="TIGR01378">
    <property type="entry name" value="thi_PPkinase"/>
    <property type="match status" value="1"/>
</dbReference>
<gene>
    <name evidence="7" type="ORF">GH808_09870</name>
</gene>
<evidence type="ECO:0000256" key="5">
    <source>
        <dbReference type="NCBIfam" id="TIGR01378"/>
    </source>
</evidence>
<evidence type="ECO:0000259" key="6">
    <source>
        <dbReference type="SMART" id="SM00983"/>
    </source>
</evidence>
<evidence type="ECO:0000313" key="8">
    <source>
        <dbReference type="Proteomes" id="UP000603234"/>
    </source>
</evidence>
<dbReference type="SMART" id="SM00983">
    <property type="entry name" value="TPK_B1_binding"/>
    <property type="match status" value="1"/>
</dbReference>
<evidence type="ECO:0000313" key="7">
    <source>
        <dbReference type="EMBL" id="MBC3804736.1"/>
    </source>
</evidence>
<dbReference type="SUPFAM" id="SSF63862">
    <property type="entry name" value="Thiamin pyrophosphokinase, substrate-binding domain"/>
    <property type="match status" value="1"/>
</dbReference>
<accession>A0ABR6WWV9</accession>
<proteinExistence type="predicted"/>
<keyword evidence="1 7" id="KW-0808">Transferase</keyword>
<keyword evidence="3" id="KW-0418">Kinase</keyword>
<evidence type="ECO:0000256" key="1">
    <source>
        <dbReference type="ARBA" id="ARBA00022679"/>
    </source>
</evidence>
<dbReference type="Proteomes" id="UP000603234">
    <property type="component" value="Unassembled WGS sequence"/>
</dbReference>
<dbReference type="InterPro" id="IPR006282">
    <property type="entry name" value="Thi_PPkinase"/>
</dbReference>
<name>A0ABR6WWV9_9FIRM</name>
<keyword evidence="8" id="KW-1185">Reference proteome</keyword>
<evidence type="ECO:0000256" key="3">
    <source>
        <dbReference type="ARBA" id="ARBA00022777"/>
    </source>
</evidence>
<dbReference type="Pfam" id="PF04265">
    <property type="entry name" value="TPK_B1_binding"/>
    <property type="match status" value="1"/>
</dbReference>
<keyword evidence="2" id="KW-0547">Nucleotide-binding</keyword>
<sequence length="211" mass="23454">MKVIIFSNGEYRSLAFYDDYLKKFDQPYIICADGGANVAKELNIVPDIILGDMDSITEETTEFYRNVKCERHPVRKDETDTELAITHAIALGASEVTILGALGSRLDHSLGNIFLLTRFLEAGIKGKIVNEKNLILLINENETFEFSIGTVISLLPIGGDVEEINISGFEYPIVNGRMTMKNPYGISNVVTQQEQKISFAKGMLLVIISED</sequence>
<dbReference type="EMBL" id="WJBC01000013">
    <property type="protein sequence ID" value="MBC3804736.1"/>
    <property type="molecule type" value="Genomic_DNA"/>
</dbReference>
<dbReference type="InterPro" id="IPR053149">
    <property type="entry name" value="TPK"/>
</dbReference>